<accession>A0A7G1NJ21</accession>
<feature type="transmembrane region" description="Helical" evidence="1">
    <location>
        <begin position="7"/>
        <end position="28"/>
    </location>
</feature>
<evidence type="ECO:0000313" key="3">
    <source>
        <dbReference type="Proteomes" id="UP000516373"/>
    </source>
</evidence>
<dbReference type="RefSeq" id="WP_190902321.1">
    <property type="nucleotide sequence ID" value="NZ_AP023439.1"/>
</dbReference>
<keyword evidence="1" id="KW-0812">Transmembrane</keyword>
<dbReference type="KEGG" id="stui:GCM10017668_45340"/>
<proteinExistence type="predicted"/>
<evidence type="ECO:0000256" key="1">
    <source>
        <dbReference type="SAM" id="Phobius"/>
    </source>
</evidence>
<name>A0A7G1NJ21_9ACTN</name>
<sequence>MDEKRKLKIFAAVSGVVSVAALIQGSLTEGSGKIILITLGMLGIIGIGMLTYAMKRGGRSSQ</sequence>
<feature type="transmembrane region" description="Helical" evidence="1">
    <location>
        <begin position="34"/>
        <end position="54"/>
    </location>
</feature>
<keyword evidence="1" id="KW-0472">Membrane</keyword>
<gene>
    <name evidence="2" type="ORF">GCM10017668_45340</name>
</gene>
<reference evidence="2 3" key="1">
    <citation type="journal article" date="2014" name="Int. J. Syst. Evol. Microbiol.">
        <title>Complete genome sequence of Corynebacterium casei LMG S-19264T (=DSM 44701T), isolated from a smear-ripened cheese.</title>
        <authorList>
            <consortium name="US DOE Joint Genome Institute (JGI-PGF)"/>
            <person name="Walter F."/>
            <person name="Albersmeier A."/>
            <person name="Kalinowski J."/>
            <person name="Ruckert C."/>
        </authorList>
    </citation>
    <scope>NUCLEOTIDE SEQUENCE [LARGE SCALE GENOMIC DNA]</scope>
    <source>
        <strain evidence="2 3">JCM 4255</strain>
    </source>
</reference>
<protein>
    <submittedName>
        <fullName evidence="2">Uncharacterized protein</fullName>
    </submittedName>
</protein>
<dbReference type="EMBL" id="AP023439">
    <property type="protein sequence ID" value="BCL22691.1"/>
    <property type="molecule type" value="Genomic_DNA"/>
</dbReference>
<dbReference type="AlphaFoldDB" id="A0A7G1NJ21"/>
<organism evidence="2 3">
    <name type="scientific">Streptomyces tuirus</name>
    <dbReference type="NCBI Taxonomy" id="68278"/>
    <lineage>
        <taxon>Bacteria</taxon>
        <taxon>Bacillati</taxon>
        <taxon>Actinomycetota</taxon>
        <taxon>Actinomycetes</taxon>
        <taxon>Kitasatosporales</taxon>
        <taxon>Streptomycetaceae</taxon>
        <taxon>Streptomyces</taxon>
    </lineage>
</organism>
<keyword evidence="1" id="KW-1133">Transmembrane helix</keyword>
<evidence type="ECO:0000313" key="2">
    <source>
        <dbReference type="EMBL" id="BCL22691.1"/>
    </source>
</evidence>
<dbReference type="Proteomes" id="UP000516373">
    <property type="component" value="Chromosome"/>
</dbReference>